<reference evidence="2" key="1">
    <citation type="submission" date="2013-04" db="EMBL/GenBank/DDBJ databases">
        <title>Comparative Genomics of Relapsing Fever Spirochetes.</title>
        <authorList>
            <person name="Schwan T.G."/>
            <person name="Raffel S.J."/>
            <person name="Porcella S.F."/>
            <person name="Martens C.A."/>
            <person name="Bruno D.P."/>
            <person name="Ricklefs S.M."/>
            <person name="Barbian K.B."/>
        </authorList>
    </citation>
    <scope>NUCLEOTIDE SEQUENCE</scope>
    <source>
        <strain evidence="2">Co53</strain>
        <plasmid evidence="2">unnamed</plasmid>
    </source>
</reference>
<accession>W5SW88</accession>
<feature type="region of interest" description="Disordered" evidence="1">
    <location>
        <begin position="486"/>
        <end position="508"/>
    </location>
</feature>
<gene>
    <name evidence="2" type="ORF">BCO_0005804</name>
</gene>
<evidence type="ECO:0000313" key="2">
    <source>
        <dbReference type="EMBL" id="AHH11200.1"/>
    </source>
</evidence>
<organism evidence="2">
    <name type="scientific">Borrelia coriaceae ATCC 43381</name>
    <dbReference type="NCBI Taxonomy" id="1408429"/>
    <lineage>
        <taxon>Bacteria</taxon>
        <taxon>Pseudomonadati</taxon>
        <taxon>Spirochaetota</taxon>
        <taxon>Spirochaetia</taxon>
        <taxon>Spirochaetales</taxon>
        <taxon>Borreliaceae</taxon>
        <taxon>Borrelia</taxon>
    </lineage>
</organism>
<feature type="compositionally biased region" description="Polar residues" evidence="1">
    <location>
        <begin position="486"/>
        <end position="498"/>
    </location>
</feature>
<dbReference type="EMBL" id="CP005747">
    <property type="protein sequence ID" value="AHH11200.1"/>
    <property type="molecule type" value="Genomic_DNA"/>
</dbReference>
<proteinExistence type="predicted"/>
<keyword evidence="2" id="KW-0614">Plasmid</keyword>
<dbReference type="HOGENOM" id="CLU_020855_2_0_12"/>
<evidence type="ECO:0000256" key="1">
    <source>
        <dbReference type="SAM" id="MobiDB-lite"/>
    </source>
</evidence>
<protein>
    <submittedName>
        <fullName evidence="2">Uncharacterized protein</fullName>
    </submittedName>
</protein>
<sequence>MKKGIFNMIRIKKCSLLMIILALIALLLVISCNQGRSVKSGGADVGKGARVKEDPTKGPDNRDLNVKLNELILKFGLSDKEKQIVYKIQEVLYDPDIGSGEDVKTYGDLEFYNLLKDLGDRRVKEIVENYLKVDELYESAKNEFSQAIKNAIVFYFKGKLQNNFDNYKSSYALQLKRLFKDADANAVYAAFIANDYVDQVTRETEPYLNELAMYLESNHSKRIIELRNIVTSPSQGYKTYTDSEFNGLLEALGDLKVKQMVRAYNEVVAEYERLDGDFKSRSDVSCLGSLITKLSNAKEDLDNYIRSCFTVINDSTGTIDPDVPPAPDDLYRDMLNLGNFSDFKLVGQYLANSIKYKEMMKNLRDFQWSAVAIFDSAVVLSDPSVCASFFLGGLELTQLTEFVKLYVQVIDVRNAADEAVEQISDGVAGKEDLRKQFEDCKHAYEKYVLASGYETNDPQQFYAKIIMTSTYVDNFNDIIKRASKLSPKTESGTTNPDINSDVKPGSTT</sequence>
<feature type="region of interest" description="Disordered" evidence="1">
    <location>
        <begin position="38"/>
        <end position="61"/>
    </location>
</feature>
<dbReference type="PROSITE" id="PS51257">
    <property type="entry name" value="PROKAR_LIPOPROTEIN"/>
    <property type="match status" value="1"/>
</dbReference>
<dbReference type="AlphaFoldDB" id="W5SW88"/>
<feature type="compositionally biased region" description="Basic and acidic residues" evidence="1">
    <location>
        <begin position="50"/>
        <end position="61"/>
    </location>
</feature>
<geneLocation type="plasmid" evidence="2">
    <name>unnamed</name>
</geneLocation>
<dbReference type="NCBIfam" id="NF047534">
    <property type="entry name" value="lipo_BTA121_dup"/>
    <property type="match status" value="3"/>
</dbReference>
<name>W5SW88_9SPIR</name>